<protein>
    <submittedName>
        <fullName evidence="2">Uncharacterized protein</fullName>
    </submittedName>
</protein>
<name>A0AAD6U5L9_9AGAR</name>
<accession>A0AAD6U5L9</accession>
<dbReference type="AlphaFoldDB" id="A0AAD6U5L9"/>
<reference evidence="2" key="1">
    <citation type="submission" date="2023-03" db="EMBL/GenBank/DDBJ databases">
        <title>Massive genome expansion in bonnet fungi (Mycena s.s.) driven by repeated elements and novel gene families across ecological guilds.</title>
        <authorList>
            <consortium name="Lawrence Berkeley National Laboratory"/>
            <person name="Harder C.B."/>
            <person name="Miyauchi S."/>
            <person name="Viragh M."/>
            <person name="Kuo A."/>
            <person name="Thoen E."/>
            <person name="Andreopoulos B."/>
            <person name="Lu D."/>
            <person name="Skrede I."/>
            <person name="Drula E."/>
            <person name="Henrissat B."/>
            <person name="Morin E."/>
            <person name="Kohler A."/>
            <person name="Barry K."/>
            <person name="LaButti K."/>
            <person name="Morin E."/>
            <person name="Salamov A."/>
            <person name="Lipzen A."/>
            <person name="Mereny Z."/>
            <person name="Hegedus B."/>
            <person name="Baldrian P."/>
            <person name="Stursova M."/>
            <person name="Weitz H."/>
            <person name="Taylor A."/>
            <person name="Grigoriev I.V."/>
            <person name="Nagy L.G."/>
            <person name="Martin F."/>
            <person name="Kauserud H."/>
        </authorList>
    </citation>
    <scope>NUCLEOTIDE SEQUENCE</scope>
    <source>
        <strain evidence="2">CBHHK173m</strain>
    </source>
</reference>
<comment type="caution">
    <text evidence="2">The sequence shown here is derived from an EMBL/GenBank/DDBJ whole genome shotgun (WGS) entry which is preliminary data.</text>
</comment>
<sequence length="279" mass="31183">MTSENSRPCQAEDSDGDECDCEDFRPRSKDPKICRRCLHTLKHHPQPEVQDTVSSIVMRVQQEHEAEADLLSKVKSAKDETLEGMRPRKPKARYSGSAAFCFLTTTQGFTSKVLPRSKAVQKRGVEKRGVGRPPKEPPSTAVFKVDAIILLDQGLVKTKDKKLRLNDDSIPDKAAIQSLVNEGLAYRKDGQIEISINATYEEVVDILSEVLPGPMRYLDKTGFVVFEREGRSFKAAPWVLTTKVKQRLEVVPIALPTGRDLLTHRGSGSENRYIIIGKP</sequence>
<organism evidence="2 3">
    <name type="scientific">Mycena belliarum</name>
    <dbReference type="NCBI Taxonomy" id="1033014"/>
    <lineage>
        <taxon>Eukaryota</taxon>
        <taxon>Fungi</taxon>
        <taxon>Dikarya</taxon>
        <taxon>Basidiomycota</taxon>
        <taxon>Agaricomycotina</taxon>
        <taxon>Agaricomycetes</taxon>
        <taxon>Agaricomycetidae</taxon>
        <taxon>Agaricales</taxon>
        <taxon>Marasmiineae</taxon>
        <taxon>Mycenaceae</taxon>
        <taxon>Mycena</taxon>
    </lineage>
</organism>
<feature type="compositionally biased region" description="Acidic residues" evidence="1">
    <location>
        <begin position="12"/>
        <end position="21"/>
    </location>
</feature>
<proteinExistence type="predicted"/>
<dbReference type="EMBL" id="JARJCN010000034">
    <property type="protein sequence ID" value="KAJ7085422.1"/>
    <property type="molecule type" value="Genomic_DNA"/>
</dbReference>
<evidence type="ECO:0000256" key="1">
    <source>
        <dbReference type="SAM" id="MobiDB-lite"/>
    </source>
</evidence>
<keyword evidence="3" id="KW-1185">Reference proteome</keyword>
<evidence type="ECO:0000313" key="2">
    <source>
        <dbReference type="EMBL" id="KAJ7085422.1"/>
    </source>
</evidence>
<gene>
    <name evidence="2" type="ORF">B0H15DRAFT_375180</name>
</gene>
<dbReference type="Proteomes" id="UP001222325">
    <property type="component" value="Unassembled WGS sequence"/>
</dbReference>
<feature type="region of interest" description="Disordered" evidence="1">
    <location>
        <begin position="1"/>
        <end position="29"/>
    </location>
</feature>
<evidence type="ECO:0000313" key="3">
    <source>
        <dbReference type="Proteomes" id="UP001222325"/>
    </source>
</evidence>